<dbReference type="Proteomes" id="UP001321473">
    <property type="component" value="Unassembled WGS sequence"/>
</dbReference>
<accession>A0AAQ4EVE0</accession>
<dbReference type="AlphaFoldDB" id="A0AAQ4EVE0"/>
<dbReference type="SUPFAM" id="SSF57362">
    <property type="entry name" value="BPTI-like"/>
    <property type="match status" value="1"/>
</dbReference>
<evidence type="ECO:0008006" key="3">
    <source>
        <dbReference type="Google" id="ProtNLM"/>
    </source>
</evidence>
<sequence>LRGDNGDGENYSCSTPELAEYDDYDINFLYFYDNVSNICRPDFVKKGSESTFRTFYECVSTCNTGQSAVRCAGSFNYSCECPERCSDAYYYNMTSQQCVKSTALYETIFSFEENAFLTESACEFECKGFTAEYVNGKNTTSSITEVASAEEECLR</sequence>
<evidence type="ECO:0000313" key="1">
    <source>
        <dbReference type="EMBL" id="KAK8778691.1"/>
    </source>
</evidence>
<name>A0AAQ4EVE0_AMBAM</name>
<protein>
    <recommendedName>
        <fullName evidence="3">Serine proteinase inhibitor</fullName>
    </recommendedName>
</protein>
<feature type="non-terminal residue" evidence="1">
    <location>
        <position position="1"/>
    </location>
</feature>
<proteinExistence type="predicted"/>
<evidence type="ECO:0000313" key="2">
    <source>
        <dbReference type="Proteomes" id="UP001321473"/>
    </source>
</evidence>
<comment type="caution">
    <text evidence="1">The sequence shown here is derived from an EMBL/GenBank/DDBJ whole genome shotgun (WGS) entry which is preliminary data.</text>
</comment>
<dbReference type="EMBL" id="JARKHS020010470">
    <property type="protein sequence ID" value="KAK8778691.1"/>
    <property type="molecule type" value="Genomic_DNA"/>
</dbReference>
<reference evidence="1 2" key="1">
    <citation type="journal article" date="2023" name="Arcadia Sci">
        <title>De novo assembly of a long-read Amblyomma americanum tick genome.</title>
        <authorList>
            <person name="Chou S."/>
            <person name="Poskanzer K.E."/>
            <person name="Rollins M."/>
            <person name="Thuy-Boun P.S."/>
        </authorList>
    </citation>
    <scope>NUCLEOTIDE SEQUENCE [LARGE SCALE GENOMIC DNA]</scope>
    <source>
        <strain evidence="1">F_SG_1</strain>
        <tissue evidence="1">Salivary glands</tissue>
    </source>
</reference>
<organism evidence="1 2">
    <name type="scientific">Amblyomma americanum</name>
    <name type="common">Lone star tick</name>
    <dbReference type="NCBI Taxonomy" id="6943"/>
    <lineage>
        <taxon>Eukaryota</taxon>
        <taxon>Metazoa</taxon>
        <taxon>Ecdysozoa</taxon>
        <taxon>Arthropoda</taxon>
        <taxon>Chelicerata</taxon>
        <taxon>Arachnida</taxon>
        <taxon>Acari</taxon>
        <taxon>Parasitiformes</taxon>
        <taxon>Ixodida</taxon>
        <taxon>Ixodoidea</taxon>
        <taxon>Ixodidae</taxon>
        <taxon>Amblyomminae</taxon>
        <taxon>Amblyomma</taxon>
    </lineage>
</organism>
<keyword evidence="2" id="KW-1185">Reference proteome</keyword>
<dbReference type="InterPro" id="IPR036880">
    <property type="entry name" value="Kunitz_BPTI_sf"/>
</dbReference>
<dbReference type="GO" id="GO:0004867">
    <property type="term" value="F:serine-type endopeptidase inhibitor activity"/>
    <property type="evidence" value="ECO:0007669"/>
    <property type="project" value="InterPro"/>
</dbReference>
<gene>
    <name evidence="1" type="ORF">V5799_019955</name>
</gene>